<dbReference type="Proteomes" id="UP001501764">
    <property type="component" value="Unassembled WGS sequence"/>
</dbReference>
<keyword evidence="1" id="KW-1133">Transmembrane helix</keyword>
<evidence type="ECO:0000313" key="2">
    <source>
        <dbReference type="EMBL" id="GAA0858328.1"/>
    </source>
</evidence>
<evidence type="ECO:0000256" key="1">
    <source>
        <dbReference type="SAM" id="Phobius"/>
    </source>
</evidence>
<evidence type="ECO:0008006" key="4">
    <source>
        <dbReference type="Google" id="ProtNLM"/>
    </source>
</evidence>
<protein>
    <recommendedName>
        <fullName evidence="4">Lipoprotein</fullName>
    </recommendedName>
</protein>
<accession>A0ABN1LNM9</accession>
<feature type="transmembrane region" description="Helical" evidence="1">
    <location>
        <begin position="6"/>
        <end position="25"/>
    </location>
</feature>
<organism evidence="2 3">
    <name type="scientific">Clostridium nitritogenes</name>
    <dbReference type="NCBI Taxonomy" id="83340"/>
    <lineage>
        <taxon>Bacteria</taxon>
        <taxon>Bacillati</taxon>
        <taxon>Bacillota</taxon>
        <taxon>Clostridia</taxon>
        <taxon>Eubacteriales</taxon>
        <taxon>Clostridiaceae</taxon>
        <taxon>Clostridium</taxon>
    </lineage>
</organism>
<reference evidence="3" key="1">
    <citation type="journal article" date="2019" name="Int. J. Syst. Evol. Microbiol.">
        <title>The Global Catalogue of Microorganisms (GCM) 10K type strain sequencing project: providing services to taxonomists for standard genome sequencing and annotation.</title>
        <authorList>
            <consortium name="The Broad Institute Genomics Platform"/>
            <consortium name="The Broad Institute Genome Sequencing Center for Infectious Disease"/>
            <person name="Wu L."/>
            <person name="Ma J."/>
        </authorList>
    </citation>
    <scope>NUCLEOTIDE SEQUENCE [LARGE SCALE GENOMIC DNA]</scope>
    <source>
        <strain evidence="3">JCM 6485</strain>
    </source>
</reference>
<keyword evidence="3" id="KW-1185">Reference proteome</keyword>
<keyword evidence="1" id="KW-0812">Transmembrane</keyword>
<proteinExistence type="predicted"/>
<name>A0ABN1LNM9_9CLOT</name>
<dbReference type="EMBL" id="BAAACO010000001">
    <property type="protein sequence ID" value="GAA0858328.1"/>
    <property type="molecule type" value="Genomic_DNA"/>
</dbReference>
<comment type="caution">
    <text evidence="2">The sequence shown here is derived from an EMBL/GenBank/DDBJ whole genome shotgun (WGS) entry which is preliminary data.</text>
</comment>
<feature type="transmembrane region" description="Helical" evidence="1">
    <location>
        <begin position="37"/>
        <end position="53"/>
    </location>
</feature>
<gene>
    <name evidence="2" type="ORF">GCM10008916_15670</name>
</gene>
<keyword evidence="1" id="KW-0472">Membrane</keyword>
<evidence type="ECO:0000313" key="3">
    <source>
        <dbReference type="Proteomes" id="UP001501764"/>
    </source>
</evidence>
<sequence length="179" mass="20884">MYLFCNFYFLQALYNITITHNFTYFKGGIFIKRLNKIILLISFFIFIFIGLISCQNKETKSTDFTLDNFIDEMNSKGYDLKVKDVEKDVLSGTRKRTYNDKLIFDVYLYENNKSMENDSKNLSNDGSKYENGKTSVVVDWSNTPHFYKKGNIIVQYIGEDEKIISDLQSILGEQFAGHD</sequence>